<evidence type="ECO:0000313" key="9">
    <source>
        <dbReference type="EMBL" id="KZT04867.1"/>
    </source>
</evidence>
<evidence type="ECO:0000256" key="7">
    <source>
        <dbReference type="PIRNR" id="PIRNR002744"/>
    </source>
</evidence>
<dbReference type="Proteomes" id="UP000076871">
    <property type="component" value="Unassembled WGS sequence"/>
</dbReference>
<dbReference type="AlphaFoldDB" id="A0A165DH48"/>
<keyword evidence="4 8" id="KW-0812">Transmembrane</keyword>
<feature type="transmembrane region" description="Helical" evidence="8">
    <location>
        <begin position="494"/>
        <end position="513"/>
    </location>
</feature>
<feature type="transmembrane region" description="Helical" evidence="8">
    <location>
        <begin position="460"/>
        <end position="482"/>
    </location>
</feature>
<dbReference type="InParanoid" id="A0A165DH48"/>
<feature type="transmembrane region" description="Helical" evidence="8">
    <location>
        <begin position="330"/>
        <end position="351"/>
    </location>
</feature>
<feature type="transmembrane region" description="Helical" evidence="8">
    <location>
        <begin position="385"/>
        <end position="405"/>
    </location>
</feature>
<evidence type="ECO:0000256" key="4">
    <source>
        <dbReference type="ARBA" id="ARBA00022692"/>
    </source>
</evidence>
<dbReference type="GeneID" id="63826250"/>
<feature type="transmembrane region" description="Helical" evidence="8">
    <location>
        <begin position="251"/>
        <end position="268"/>
    </location>
</feature>
<keyword evidence="10" id="KW-1185">Reference proteome</keyword>
<evidence type="ECO:0000256" key="6">
    <source>
        <dbReference type="ARBA" id="ARBA00023136"/>
    </source>
</evidence>
<evidence type="ECO:0000256" key="3">
    <source>
        <dbReference type="ARBA" id="ARBA00022448"/>
    </source>
</evidence>
<comment type="similarity">
    <text evidence="2 7">Belongs to the purine-cytosine permease (2.A.39) family.</text>
</comment>
<feature type="transmembrane region" description="Helical" evidence="8">
    <location>
        <begin position="184"/>
        <end position="206"/>
    </location>
</feature>
<evidence type="ECO:0000256" key="1">
    <source>
        <dbReference type="ARBA" id="ARBA00004141"/>
    </source>
</evidence>
<evidence type="ECO:0000256" key="8">
    <source>
        <dbReference type="SAM" id="Phobius"/>
    </source>
</evidence>
<dbReference type="Gene3D" id="1.10.4160.10">
    <property type="entry name" value="Hydantoin permease"/>
    <property type="match status" value="1"/>
</dbReference>
<evidence type="ECO:0000313" key="10">
    <source>
        <dbReference type="Proteomes" id="UP000076871"/>
    </source>
</evidence>
<dbReference type="PIRSF" id="PIRSF002744">
    <property type="entry name" value="Pur-cyt_permease"/>
    <property type="match status" value="1"/>
</dbReference>
<protein>
    <recommendedName>
        <fullName evidence="11">Cytosine-purine permease</fullName>
    </recommendedName>
</protein>
<reference evidence="9 10" key="1">
    <citation type="journal article" date="2016" name="Mol. Biol. Evol.">
        <title>Comparative Genomics of Early-Diverging Mushroom-Forming Fungi Provides Insights into the Origins of Lignocellulose Decay Capabilities.</title>
        <authorList>
            <person name="Nagy L.G."/>
            <person name="Riley R."/>
            <person name="Tritt A."/>
            <person name="Adam C."/>
            <person name="Daum C."/>
            <person name="Floudas D."/>
            <person name="Sun H."/>
            <person name="Yadav J.S."/>
            <person name="Pangilinan J."/>
            <person name="Larsson K.H."/>
            <person name="Matsuura K."/>
            <person name="Barry K."/>
            <person name="Labutti K."/>
            <person name="Kuo R."/>
            <person name="Ohm R.A."/>
            <person name="Bhattacharya S.S."/>
            <person name="Shirouzu T."/>
            <person name="Yoshinaga Y."/>
            <person name="Martin F.M."/>
            <person name="Grigoriev I.V."/>
            <person name="Hibbett D.S."/>
        </authorList>
    </citation>
    <scope>NUCLEOTIDE SEQUENCE [LARGE SCALE GENOMIC DNA]</scope>
    <source>
        <strain evidence="9 10">93-53</strain>
    </source>
</reference>
<dbReference type="STRING" id="1314785.A0A165DH48"/>
<feature type="transmembrane region" description="Helical" evidence="8">
    <location>
        <begin position="114"/>
        <end position="138"/>
    </location>
</feature>
<feature type="transmembrane region" description="Helical" evidence="8">
    <location>
        <begin position="83"/>
        <end position="108"/>
    </location>
</feature>
<name>A0A165DH48_9APHY</name>
<feature type="transmembrane region" description="Helical" evidence="8">
    <location>
        <begin position="288"/>
        <end position="310"/>
    </location>
</feature>
<dbReference type="GO" id="GO:0022857">
    <property type="term" value="F:transmembrane transporter activity"/>
    <property type="evidence" value="ECO:0007669"/>
    <property type="project" value="InterPro"/>
</dbReference>
<comment type="subcellular location">
    <subcellularLocation>
        <location evidence="1">Membrane</location>
        <topology evidence="1">Multi-pass membrane protein</topology>
    </subcellularLocation>
</comment>
<dbReference type="PANTHER" id="PTHR31806:SF5">
    <property type="entry name" value="PURINE-CYTOSINE PERMEASE FCY21"/>
    <property type="match status" value="1"/>
</dbReference>
<dbReference type="InterPro" id="IPR001248">
    <property type="entry name" value="Pur-cyt_permease"/>
</dbReference>
<evidence type="ECO:0008006" key="11">
    <source>
        <dbReference type="Google" id="ProtNLM"/>
    </source>
</evidence>
<proteinExistence type="inferred from homology"/>
<feature type="transmembrane region" description="Helical" evidence="8">
    <location>
        <begin position="218"/>
        <end position="239"/>
    </location>
</feature>
<dbReference type="RefSeq" id="XP_040762607.1">
    <property type="nucleotide sequence ID" value="XM_040909221.1"/>
</dbReference>
<keyword evidence="6 7" id="KW-0472">Membrane</keyword>
<dbReference type="EMBL" id="KV427633">
    <property type="protein sequence ID" value="KZT04867.1"/>
    <property type="molecule type" value="Genomic_DNA"/>
</dbReference>
<keyword evidence="5 8" id="KW-1133">Transmembrane helix</keyword>
<keyword evidence="3 7" id="KW-0813">Transport</keyword>
<sequence length="527" mass="57071">MSVDSVQALGRSTGVKEIELEKEETELVLEAGSRTAEDGLAPGGKAGLLQKVTRKMKRWGLETNGIQPVPPEQRTDRRLYQMFFVWFSANLNILTMTTGTAGPAYYGLGIRDSLLVILVVDVVVCAIPAFFAVFGPKLGTRGMVAARFSWGYYGALIPSILVVVDIQGYLVLNTIVGGQTLGAISTHLNASLGIVIIGIVTLMVVFSGYKVLHWYEMFVWFPNVVAFVVMLGVSGKHLIAAPLSGPSPPTASQIMTFGATVAASVANWSPLMADQGVYHDCNASAWRVFMYSYLGLLLSSMPVQMLGAVWTAGADFVPAWKAGLGNGNDIGGLLGAVLLPMGGFGKFLLVLLSLTTPSQCAPAMYAMLNSFMALAPVLARIPRPLLAIVSTAIMISVGIVGSSRFYSIFSDILAFVGYWLAPFCSIVLTEHFVFRKSRYSSYDVLEAWNKPDHPNLPRSYASSFTFAATVGFIVLCMQKQWWTGPIARTGTGDVGMLLGFLFGVLVYTCTRWAEKTWEARARARSPR</sequence>
<dbReference type="OrthoDB" id="2116389at2759"/>
<dbReference type="PANTHER" id="PTHR31806">
    <property type="entry name" value="PURINE-CYTOSINE PERMEASE FCY2-RELATED"/>
    <property type="match status" value="1"/>
</dbReference>
<dbReference type="GO" id="GO:0005886">
    <property type="term" value="C:plasma membrane"/>
    <property type="evidence" value="ECO:0007669"/>
    <property type="project" value="TreeGrafter"/>
</dbReference>
<dbReference type="Pfam" id="PF02133">
    <property type="entry name" value="Transp_cyt_pur"/>
    <property type="match status" value="1"/>
</dbReference>
<accession>A0A165DH48</accession>
<evidence type="ECO:0000256" key="5">
    <source>
        <dbReference type="ARBA" id="ARBA00022989"/>
    </source>
</evidence>
<feature type="transmembrane region" description="Helical" evidence="8">
    <location>
        <begin position="150"/>
        <end position="172"/>
    </location>
</feature>
<evidence type="ECO:0000256" key="2">
    <source>
        <dbReference type="ARBA" id="ARBA00008974"/>
    </source>
</evidence>
<gene>
    <name evidence="9" type="ORF">LAESUDRAFT_727439</name>
</gene>
<feature type="transmembrane region" description="Helical" evidence="8">
    <location>
        <begin position="412"/>
        <end position="434"/>
    </location>
</feature>
<organism evidence="9 10">
    <name type="scientific">Laetiporus sulphureus 93-53</name>
    <dbReference type="NCBI Taxonomy" id="1314785"/>
    <lineage>
        <taxon>Eukaryota</taxon>
        <taxon>Fungi</taxon>
        <taxon>Dikarya</taxon>
        <taxon>Basidiomycota</taxon>
        <taxon>Agaricomycotina</taxon>
        <taxon>Agaricomycetes</taxon>
        <taxon>Polyporales</taxon>
        <taxon>Laetiporus</taxon>
    </lineage>
</organism>
<dbReference type="InterPro" id="IPR026030">
    <property type="entry name" value="Pur-cyt_permease_Fcy2/21/22"/>
</dbReference>